<sequence length="50" mass="5801">MNLNFFLGKFNFQILSFNGHVSIGQVGRNIPLDRSFMNSYNTTQFESLVR</sequence>
<name>A0A5E8HCV6_9LEPT</name>
<dbReference type="Proteomes" id="UP000013996">
    <property type="component" value="Unassembled WGS sequence"/>
</dbReference>
<evidence type="ECO:0000313" key="1">
    <source>
        <dbReference type="EMBL" id="EOQ89044.1"/>
    </source>
</evidence>
<organism evidence="1 2">
    <name type="scientific">Leptospira yanagawae serovar Saopaulo str. Sao Paulo = ATCC 700523</name>
    <dbReference type="NCBI Taxonomy" id="1249483"/>
    <lineage>
        <taxon>Bacteria</taxon>
        <taxon>Pseudomonadati</taxon>
        <taxon>Spirochaetota</taxon>
        <taxon>Spirochaetia</taxon>
        <taxon>Leptospirales</taxon>
        <taxon>Leptospiraceae</taxon>
        <taxon>Leptospira</taxon>
    </lineage>
</organism>
<comment type="caution">
    <text evidence="1">The sequence shown here is derived from an EMBL/GenBank/DDBJ whole genome shotgun (WGS) entry which is preliminary data.</text>
</comment>
<accession>A0A5E8HCV6</accession>
<protein>
    <submittedName>
        <fullName evidence="1">Uncharacterized protein</fullName>
    </submittedName>
</protein>
<gene>
    <name evidence="1" type="ORF">LEP1GSC202_1747</name>
</gene>
<dbReference type="EMBL" id="AOGX02000015">
    <property type="protein sequence ID" value="EOQ89044.1"/>
    <property type="molecule type" value="Genomic_DNA"/>
</dbReference>
<evidence type="ECO:0000313" key="2">
    <source>
        <dbReference type="Proteomes" id="UP000013996"/>
    </source>
</evidence>
<proteinExistence type="predicted"/>
<dbReference type="AlphaFoldDB" id="A0A5E8HCV6"/>
<reference evidence="1 2" key="1">
    <citation type="submission" date="2013-04" db="EMBL/GenBank/DDBJ databases">
        <authorList>
            <person name="Harkins D.M."/>
            <person name="Durkin A.S."/>
            <person name="Brinkac L.M."/>
            <person name="Haft D.H."/>
            <person name="Selengut J.D."/>
            <person name="Sanka R."/>
            <person name="DePew J."/>
            <person name="Purushe J."/>
            <person name="Hartskeerl R.A."/>
            <person name="Ahmed A."/>
            <person name="van der Linden H."/>
            <person name="Goris M.G.A."/>
            <person name="Vinetz J.M."/>
            <person name="Sutton G.G."/>
            <person name="Nierman W.C."/>
            <person name="Fouts D.E."/>
        </authorList>
    </citation>
    <scope>NUCLEOTIDE SEQUENCE [LARGE SCALE GENOMIC DNA]</scope>
    <source>
        <strain evidence="1 2">Sao Paulo</strain>
    </source>
</reference>